<keyword evidence="7" id="KW-1185">Reference proteome</keyword>
<proteinExistence type="inferred from homology"/>
<comment type="caution">
    <text evidence="6">The sequence shown here is derived from an EMBL/GenBank/DDBJ whole genome shotgun (WGS) entry which is preliminary data.</text>
</comment>
<evidence type="ECO:0000256" key="4">
    <source>
        <dbReference type="ARBA" id="ARBA00034427"/>
    </source>
</evidence>
<protein>
    <recommendedName>
        <fullName evidence="3">ADP-ribose 1''-phosphate phosphatase</fullName>
        <ecNumber evidence="2">3.1.3.84</ecNumber>
    </recommendedName>
</protein>
<dbReference type="InterPro" id="IPR002589">
    <property type="entry name" value="Macro_dom"/>
</dbReference>
<evidence type="ECO:0000313" key="6">
    <source>
        <dbReference type="EMBL" id="CAB4253177.1"/>
    </source>
</evidence>
<dbReference type="InterPro" id="IPR043472">
    <property type="entry name" value="Macro_dom-like"/>
</dbReference>
<evidence type="ECO:0000256" key="1">
    <source>
        <dbReference type="ARBA" id="ARBA00006575"/>
    </source>
</evidence>
<dbReference type="OrthoDB" id="2155246at2759"/>
<dbReference type="GO" id="GO:0140291">
    <property type="term" value="P:peptidyl-glutamate ADP-deribosylation"/>
    <property type="evidence" value="ECO:0007669"/>
    <property type="project" value="TreeGrafter"/>
</dbReference>
<evidence type="ECO:0000256" key="2">
    <source>
        <dbReference type="ARBA" id="ARBA00012983"/>
    </source>
</evidence>
<dbReference type="GeneID" id="64856333"/>
<dbReference type="RefSeq" id="XP_041405215.1">
    <property type="nucleotide sequence ID" value="XM_041549281.1"/>
</dbReference>
<sequence length="167" mass="18691">MSNLQYIKGNILKLKNYPHILIHSCNCDGSWGGGIAYQMSIRYPHSERDYVQICEESGSDLLGKCVLIPSYSEDNLIIACLFTSSLGGSGHGSKESILKYTKDALEDMYNLINIPDAVTKYGGVSQLNNYKLEMPMINSGIFGVPWELTEQELLSFKGKMEFTVYQL</sequence>
<reference evidence="6 7" key="1">
    <citation type="submission" date="2020-05" db="EMBL/GenBank/DDBJ databases">
        <authorList>
            <person name="Casaregola S."/>
            <person name="Devillers H."/>
            <person name="Grondin C."/>
        </authorList>
    </citation>
    <scope>NUCLEOTIDE SEQUENCE [LARGE SCALE GENOMIC DNA]</scope>
    <source>
        <strain evidence="6 7">CLIB 1767</strain>
    </source>
</reference>
<comment type="catalytic activity">
    <reaction evidence="4">
        <text>ADP-alpha-D-ribose 1''-phosphate + H2O = ADP-D-ribose + phosphate</text>
        <dbReference type="Rhea" id="RHEA:25029"/>
        <dbReference type="ChEBI" id="CHEBI:15377"/>
        <dbReference type="ChEBI" id="CHEBI:43474"/>
        <dbReference type="ChEBI" id="CHEBI:57967"/>
        <dbReference type="ChEBI" id="CHEBI:58753"/>
        <dbReference type="EC" id="3.1.3.84"/>
    </reaction>
</comment>
<dbReference type="PANTHER" id="PTHR12521">
    <property type="entry name" value="PROTEIN C6ORF130"/>
    <property type="match status" value="1"/>
</dbReference>
<dbReference type="Gene3D" id="3.40.220.10">
    <property type="entry name" value="Leucine Aminopeptidase, subunit E, domain 1"/>
    <property type="match status" value="1"/>
</dbReference>
<dbReference type="SMART" id="SM00506">
    <property type="entry name" value="A1pp"/>
    <property type="match status" value="1"/>
</dbReference>
<evidence type="ECO:0000313" key="7">
    <source>
        <dbReference type="Proteomes" id="UP000644660"/>
    </source>
</evidence>
<dbReference type="EC" id="3.1.3.84" evidence="2"/>
<dbReference type="EMBL" id="CAEFZW010000002">
    <property type="protein sequence ID" value="CAB4253177.1"/>
    <property type="molecule type" value="Genomic_DNA"/>
</dbReference>
<feature type="domain" description="Macro" evidence="5">
    <location>
        <begin position="1"/>
        <end position="167"/>
    </location>
</feature>
<organism evidence="6 7">
    <name type="scientific">Maudiozyma barnettii</name>
    <dbReference type="NCBI Taxonomy" id="61262"/>
    <lineage>
        <taxon>Eukaryota</taxon>
        <taxon>Fungi</taxon>
        <taxon>Dikarya</taxon>
        <taxon>Ascomycota</taxon>
        <taxon>Saccharomycotina</taxon>
        <taxon>Saccharomycetes</taxon>
        <taxon>Saccharomycetales</taxon>
        <taxon>Saccharomycetaceae</taxon>
        <taxon>Maudiozyma</taxon>
    </lineage>
</organism>
<accession>A0A8H2VDA0</accession>
<evidence type="ECO:0000259" key="5">
    <source>
        <dbReference type="PROSITE" id="PS51154"/>
    </source>
</evidence>
<dbReference type="PANTHER" id="PTHR12521:SF0">
    <property type="entry name" value="ADP-RIBOSE GLYCOHYDROLASE OARD1"/>
    <property type="match status" value="1"/>
</dbReference>
<name>A0A8H2VDA0_9SACH</name>
<dbReference type="InterPro" id="IPR050892">
    <property type="entry name" value="ADP-ribose_metab_enzymes"/>
</dbReference>
<dbReference type="SUPFAM" id="SSF52949">
    <property type="entry name" value="Macro domain-like"/>
    <property type="match status" value="1"/>
</dbReference>
<gene>
    <name evidence="6" type="ORF">KABA2_02S13508</name>
</gene>
<evidence type="ECO:0000256" key="3">
    <source>
        <dbReference type="ARBA" id="ARBA00019744"/>
    </source>
</evidence>
<dbReference type="Proteomes" id="UP000644660">
    <property type="component" value="Unassembled WGS sequence"/>
</dbReference>
<dbReference type="Pfam" id="PF01661">
    <property type="entry name" value="Macro"/>
    <property type="match status" value="1"/>
</dbReference>
<dbReference type="PROSITE" id="PS51154">
    <property type="entry name" value="MACRO"/>
    <property type="match status" value="1"/>
</dbReference>
<comment type="similarity">
    <text evidence="1">Belongs to the POA1 family.</text>
</comment>
<dbReference type="AlphaFoldDB" id="A0A8H2VDA0"/>